<proteinExistence type="predicted"/>
<evidence type="ECO:0000313" key="2">
    <source>
        <dbReference type="Proteomes" id="UP001501079"/>
    </source>
</evidence>
<evidence type="ECO:0008006" key="3">
    <source>
        <dbReference type="Google" id="ProtNLM"/>
    </source>
</evidence>
<dbReference type="RefSeq" id="WP_344754252.1">
    <property type="nucleotide sequence ID" value="NZ_BAABBW010000003.1"/>
</dbReference>
<reference evidence="2" key="1">
    <citation type="journal article" date="2019" name="Int. J. Syst. Evol. Microbiol.">
        <title>The Global Catalogue of Microorganisms (GCM) 10K type strain sequencing project: providing services to taxonomists for standard genome sequencing and annotation.</title>
        <authorList>
            <consortium name="The Broad Institute Genomics Platform"/>
            <consortium name="The Broad Institute Genome Sequencing Center for Infectious Disease"/>
            <person name="Wu L."/>
            <person name="Ma J."/>
        </authorList>
    </citation>
    <scope>NUCLEOTIDE SEQUENCE [LARGE SCALE GENOMIC DNA]</scope>
    <source>
        <strain evidence="2">JCM 17591</strain>
    </source>
</reference>
<comment type="caution">
    <text evidence="1">The sequence shown here is derived from an EMBL/GenBank/DDBJ whole genome shotgun (WGS) entry which is preliminary data.</text>
</comment>
<dbReference type="EMBL" id="BAABBW010000003">
    <property type="protein sequence ID" value="GAA4175705.1"/>
    <property type="molecule type" value="Genomic_DNA"/>
</dbReference>
<sequence length="108" mass="11356">MSKLSWIQGDTTPIRLEVGADLTGATVVVHVHPWQDVTVLVEQVTATIIDATSGTISFIPPALEPDGYTIDAQITGTQGTVITDRIPATVNAHGVSDQPEDVFFGGNA</sequence>
<organism evidence="1 2">
    <name type="scientific">Gryllotalpicola koreensis</name>
    <dbReference type="NCBI Taxonomy" id="993086"/>
    <lineage>
        <taxon>Bacteria</taxon>
        <taxon>Bacillati</taxon>
        <taxon>Actinomycetota</taxon>
        <taxon>Actinomycetes</taxon>
        <taxon>Micrococcales</taxon>
        <taxon>Microbacteriaceae</taxon>
        <taxon>Gryllotalpicola</taxon>
    </lineage>
</organism>
<gene>
    <name evidence="1" type="ORF">GCM10022287_21720</name>
</gene>
<evidence type="ECO:0000313" key="1">
    <source>
        <dbReference type="EMBL" id="GAA4175705.1"/>
    </source>
</evidence>
<dbReference type="Proteomes" id="UP001501079">
    <property type="component" value="Unassembled WGS sequence"/>
</dbReference>
<keyword evidence="2" id="KW-1185">Reference proteome</keyword>
<name>A0ABP8A1L1_9MICO</name>
<accession>A0ABP8A1L1</accession>
<protein>
    <recommendedName>
        <fullName evidence="3">Bacterial Ig-like domain-containing protein</fullName>
    </recommendedName>
</protein>